<organism evidence="1 2">
    <name type="scientific">Vaccinium darrowii</name>
    <dbReference type="NCBI Taxonomy" id="229202"/>
    <lineage>
        <taxon>Eukaryota</taxon>
        <taxon>Viridiplantae</taxon>
        <taxon>Streptophyta</taxon>
        <taxon>Embryophyta</taxon>
        <taxon>Tracheophyta</taxon>
        <taxon>Spermatophyta</taxon>
        <taxon>Magnoliopsida</taxon>
        <taxon>eudicotyledons</taxon>
        <taxon>Gunneridae</taxon>
        <taxon>Pentapetalae</taxon>
        <taxon>asterids</taxon>
        <taxon>Ericales</taxon>
        <taxon>Ericaceae</taxon>
        <taxon>Vaccinioideae</taxon>
        <taxon>Vaccinieae</taxon>
        <taxon>Vaccinium</taxon>
    </lineage>
</organism>
<keyword evidence="2" id="KW-1185">Reference proteome</keyword>
<sequence>MDSSSDSKPYDSFKSKKILHSSPSRKPSSSKEIAKSVADWSPWSSKTPEKLAEHPCQTRNRRAAFSLKEVREEAAKLQVEFVGIGFGAVMLILLIIGAVSCGAVFGAVDWSLMLLLNVVVEFVGIGFGAVMLILLIIGAVVQFLSCRACCYC</sequence>
<accession>A0ACB7YCJ3</accession>
<reference evidence="1 2" key="1">
    <citation type="journal article" date="2021" name="Hortic Res">
        <title>High-quality reference genome and annotation aids understanding of berry development for evergreen blueberry (Vaccinium darrowii).</title>
        <authorList>
            <person name="Yu J."/>
            <person name="Hulse-Kemp A.M."/>
            <person name="Babiker E."/>
            <person name="Staton M."/>
        </authorList>
    </citation>
    <scope>NUCLEOTIDE SEQUENCE [LARGE SCALE GENOMIC DNA]</scope>
    <source>
        <strain evidence="2">cv. NJ 8807/NJ 8810</strain>
        <tissue evidence="1">Young leaf</tissue>
    </source>
</reference>
<gene>
    <name evidence="1" type="ORF">Vadar_002020</name>
</gene>
<protein>
    <submittedName>
        <fullName evidence="1">Uncharacterized protein</fullName>
    </submittedName>
</protein>
<evidence type="ECO:0000313" key="2">
    <source>
        <dbReference type="Proteomes" id="UP000828048"/>
    </source>
</evidence>
<name>A0ACB7YCJ3_9ERIC</name>
<evidence type="ECO:0000313" key="1">
    <source>
        <dbReference type="EMBL" id="KAH7850719.1"/>
    </source>
</evidence>
<dbReference type="Proteomes" id="UP000828048">
    <property type="component" value="Chromosome 8"/>
</dbReference>
<dbReference type="EMBL" id="CM037158">
    <property type="protein sequence ID" value="KAH7850719.1"/>
    <property type="molecule type" value="Genomic_DNA"/>
</dbReference>
<comment type="caution">
    <text evidence="1">The sequence shown here is derived from an EMBL/GenBank/DDBJ whole genome shotgun (WGS) entry which is preliminary data.</text>
</comment>
<proteinExistence type="predicted"/>